<evidence type="ECO:0000313" key="4">
    <source>
        <dbReference type="EMBL" id="CAH0712937.1"/>
    </source>
</evidence>
<keyword evidence="2" id="KW-0812">Transmembrane</keyword>
<organism evidence="4 5">
    <name type="scientific">Brenthis ino</name>
    <name type="common">lesser marbled fritillary</name>
    <dbReference type="NCBI Taxonomy" id="405034"/>
    <lineage>
        <taxon>Eukaryota</taxon>
        <taxon>Metazoa</taxon>
        <taxon>Ecdysozoa</taxon>
        <taxon>Arthropoda</taxon>
        <taxon>Hexapoda</taxon>
        <taxon>Insecta</taxon>
        <taxon>Pterygota</taxon>
        <taxon>Neoptera</taxon>
        <taxon>Endopterygota</taxon>
        <taxon>Lepidoptera</taxon>
        <taxon>Glossata</taxon>
        <taxon>Ditrysia</taxon>
        <taxon>Papilionoidea</taxon>
        <taxon>Nymphalidae</taxon>
        <taxon>Heliconiinae</taxon>
        <taxon>Argynnini</taxon>
        <taxon>Brenthis</taxon>
    </lineage>
</organism>
<reference evidence="4" key="1">
    <citation type="submission" date="2021-12" db="EMBL/GenBank/DDBJ databases">
        <authorList>
            <person name="Martin H S."/>
        </authorList>
    </citation>
    <scope>NUCLEOTIDE SEQUENCE</scope>
</reference>
<feature type="region of interest" description="Disordered" evidence="1">
    <location>
        <begin position="150"/>
        <end position="222"/>
    </location>
</feature>
<evidence type="ECO:0000256" key="1">
    <source>
        <dbReference type="SAM" id="MobiDB-lite"/>
    </source>
</evidence>
<feature type="compositionally biased region" description="Basic and acidic residues" evidence="1">
    <location>
        <begin position="309"/>
        <end position="323"/>
    </location>
</feature>
<feature type="transmembrane region" description="Helical" evidence="2">
    <location>
        <begin position="70"/>
        <end position="92"/>
    </location>
</feature>
<proteinExistence type="predicted"/>
<gene>
    <name evidence="4" type="ORF">BINO364_LOCUS150</name>
</gene>
<protein>
    <submittedName>
        <fullName evidence="4">Uncharacterized protein</fullName>
    </submittedName>
</protein>
<dbReference type="Proteomes" id="UP000838878">
    <property type="component" value="Chromosome 1"/>
</dbReference>
<feature type="compositionally biased region" description="Polar residues" evidence="1">
    <location>
        <begin position="279"/>
        <end position="290"/>
    </location>
</feature>
<feature type="signal peptide" evidence="3">
    <location>
        <begin position="1"/>
        <end position="17"/>
    </location>
</feature>
<feature type="non-terminal residue" evidence="4">
    <location>
        <position position="342"/>
    </location>
</feature>
<keyword evidence="5" id="KW-1185">Reference proteome</keyword>
<keyword evidence="3" id="KW-0732">Signal</keyword>
<keyword evidence="2" id="KW-1133">Transmembrane helix</keyword>
<name>A0A8S4HVS7_9NEOP</name>
<dbReference type="EMBL" id="OV170221">
    <property type="protein sequence ID" value="CAH0712937.1"/>
    <property type="molecule type" value="Genomic_DNA"/>
</dbReference>
<dbReference type="AlphaFoldDB" id="A0A8S4HVS7"/>
<feature type="region of interest" description="Disordered" evidence="1">
    <location>
        <begin position="273"/>
        <end position="337"/>
    </location>
</feature>
<feature type="compositionally biased region" description="Low complexity" evidence="1">
    <location>
        <begin position="27"/>
        <end position="44"/>
    </location>
</feature>
<evidence type="ECO:0000313" key="5">
    <source>
        <dbReference type="Proteomes" id="UP000838878"/>
    </source>
</evidence>
<sequence>MYCYVFVIVILCGLSRQQNDIQVQGPNNRSSQNDQHQDQNNSQNAQLQIVHNGTENSTKAIFGEDMKATYMYVGIGVAGLLILLAIQTFFFWHYKVKLRRVNEIANNLLNVANNGANDTARYSKHPIKEKTKKINHRIDDDTNEYECLADIQRPPTPPSLDSLPRKPLSVTPSPTLTSQKKEARDQNSIKNRGRIPLPHELPELGKNMNSLPTRKKPKIPLPYESMPMVTTLPSKLKSTKPTVPVLIATTAFNDPPNNELMAKLKKRAEKNALLEESNRSPIQTNTSGSQRPLKFKPKPTPPPPPVRQTHYEDPQNYDPRDSTSSDSEWTMEPLRPYNIYNI</sequence>
<feature type="chain" id="PRO_5035754091" evidence="3">
    <location>
        <begin position="18"/>
        <end position="342"/>
    </location>
</feature>
<feature type="region of interest" description="Disordered" evidence="1">
    <location>
        <begin position="23"/>
        <end position="44"/>
    </location>
</feature>
<evidence type="ECO:0000256" key="3">
    <source>
        <dbReference type="SAM" id="SignalP"/>
    </source>
</evidence>
<evidence type="ECO:0000256" key="2">
    <source>
        <dbReference type="SAM" id="Phobius"/>
    </source>
</evidence>
<accession>A0A8S4HVS7</accession>
<keyword evidence="2" id="KW-0472">Membrane</keyword>
<dbReference type="OrthoDB" id="6929230at2759"/>